<organism evidence="1 2">
    <name type="scientific">Cymbomonas tetramitiformis</name>
    <dbReference type="NCBI Taxonomy" id="36881"/>
    <lineage>
        <taxon>Eukaryota</taxon>
        <taxon>Viridiplantae</taxon>
        <taxon>Chlorophyta</taxon>
        <taxon>Pyramimonadophyceae</taxon>
        <taxon>Pyramimonadales</taxon>
        <taxon>Pyramimonadaceae</taxon>
        <taxon>Cymbomonas</taxon>
    </lineage>
</organism>
<evidence type="ECO:0000313" key="2">
    <source>
        <dbReference type="Proteomes" id="UP001190700"/>
    </source>
</evidence>
<dbReference type="AlphaFoldDB" id="A0AAE0GEY1"/>
<name>A0AAE0GEY1_9CHLO</name>
<dbReference type="EMBL" id="LGRX02006356">
    <property type="protein sequence ID" value="KAK3276851.1"/>
    <property type="molecule type" value="Genomic_DNA"/>
</dbReference>
<evidence type="ECO:0000313" key="1">
    <source>
        <dbReference type="EMBL" id="KAK3276851.1"/>
    </source>
</evidence>
<proteinExistence type="predicted"/>
<gene>
    <name evidence="1" type="ORF">CYMTET_15105</name>
</gene>
<sequence length="79" mass="8779">MTQAIAVLRNLARFEGKTDEARSYIRQVIRGEAEKWAGLGTPESEQRIKQIAEVVEKAGGVCYVMNDDEIQKALANIEA</sequence>
<keyword evidence="2" id="KW-1185">Reference proteome</keyword>
<accession>A0AAE0GEY1</accession>
<dbReference type="Proteomes" id="UP001190700">
    <property type="component" value="Unassembled WGS sequence"/>
</dbReference>
<reference evidence="1 2" key="1">
    <citation type="journal article" date="2015" name="Genome Biol. Evol.">
        <title>Comparative Genomics of a Bacterivorous Green Alga Reveals Evolutionary Causalities and Consequences of Phago-Mixotrophic Mode of Nutrition.</title>
        <authorList>
            <person name="Burns J.A."/>
            <person name="Paasch A."/>
            <person name="Narechania A."/>
            <person name="Kim E."/>
        </authorList>
    </citation>
    <scope>NUCLEOTIDE SEQUENCE [LARGE SCALE GENOMIC DNA]</scope>
    <source>
        <strain evidence="1 2">PLY_AMNH</strain>
    </source>
</reference>
<protein>
    <submittedName>
        <fullName evidence="1">Uncharacterized protein</fullName>
    </submittedName>
</protein>
<comment type="caution">
    <text evidence="1">The sequence shown here is derived from an EMBL/GenBank/DDBJ whole genome shotgun (WGS) entry which is preliminary data.</text>
</comment>